<evidence type="ECO:0000256" key="20">
    <source>
        <dbReference type="ARBA" id="ARBA00023157"/>
    </source>
</evidence>
<dbReference type="InterPro" id="IPR024448">
    <property type="entry name" value="XylT_C"/>
</dbReference>
<dbReference type="GO" id="GO:0050650">
    <property type="term" value="P:chondroitin sulfate proteoglycan biosynthetic process"/>
    <property type="evidence" value="ECO:0007669"/>
    <property type="project" value="TreeGrafter"/>
</dbReference>
<dbReference type="Pfam" id="PF12529">
    <property type="entry name" value="Xylo_C"/>
    <property type="match status" value="1"/>
</dbReference>
<feature type="compositionally biased region" description="Basic and acidic residues" evidence="27">
    <location>
        <begin position="41"/>
        <end position="54"/>
    </location>
</feature>
<evidence type="ECO:0000256" key="17">
    <source>
        <dbReference type="ARBA" id="ARBA00022989"/>
    </source>
</evidence>
<comment type="cofactor">
    <cofactor evidence="2">
        <name>Mg(2+)</name>
        <dbReference type="ChEBI" id="CHEBI:18420"/>
    </cofactor>
</comment>
<evidence type="ECO:0000256" key="26">
    <source>
        <dbReference type="ARBA" id="ARBA00047847"/>
    </source>
</evidence>
<evidence type="ECO:0000256" key="21">
    <source>
        <dbReference type="ARBA" id="ARBA00023180"/>
    </source>
</evidence>
<dbReference type="STRING" id="75743.A0A401P431"/>
<keyword evidence="21" id="KW-0325">Glycoprotein</keyword>
<keyword evidence="16" id="KW-0735">Signal-anchor</keyword>
<dbReference type="EC" id="2.4.2.26" evidence="9"/>
<dbReference type="UniPathway" id="UPA00755"/>
<gene>
    <name evidence="29" type="ORF">scyTo_0010317</name>
</gene>
<evidence type="ECO:0000256" key="13">
    <source>
        <dbReference type="ARBA" id="ARBA00022692"/>
    </source>
</evidence>
<keyword evidence="11" id="KW-0328">Glycosyltransferase</keyword>
<dbReference type="InterPro" id="IPR003406">
    <property type="entry name" value="Glyco_trans_14"/>
</dbReference>
<evidence type="ECO:0000256" key="4">
    <source>
        <dbReference type="ARBA" id="ARBA00004613"/>
    </source>
</evidence>
<evidence type="ECO:0000256" key="11">
    <source>
        <dbReference type="ARBA" id="ARBA00022676"/>
    </source>
</evidence>
<evidence type="ECO:0000256" key="12">
    <source>
        <dbReference type="ARBA" id="ARBA00022679"/>
    </source>
</evidence>
<dbReference type="GO" id="GO:0005576">
    <property type="term" value="C:extracellular region"/>
    <property type="evidence" value="ECO:0007669"/>
    <property type="project" value="UniProtKB-SubCell"/>
</dbReference>
<keyword evidence="22" id="KW-0464">Manganese</keyword>
<comment type="cofactor">
    <cofactor evidence="1">
        <name>Mn(2+)</name>
        <dbReference type="ChEBI" id="CHEBI:29035"/>
    </cofactor>
</comment>
<evidence type="ECO:0000256" key="7">
    <source>
        <dbReference type="ARBA" id="ARBA00010195"/>
    </source>
</evidence>
<dbReference type="GO" id="GO:0046872">
    <property type="term" value="F:metal ion binding"/>
    <property type="evidence" value="ECO:0007669"/>
    <property type="project" value="UniProtKB-KW"/>
</dbReference>
<evidence type="ECO:0000256" key="2">
    <source>
        <dbReference type="ARBA" id="ARBA00001946"/>
    </source>
</evidence>
<dbReference type="EMBL" id="BFAA01004421">
    <property type="protein sequence ID" value="GCB67889.1"/>
    <property type="molecule type" value="Genomic_DNA"/>
</dbReference>
<evidence type="ECO:0000256" key="27">
    <source>
        <dbReference type="SAM" id="MobiDB-lite"/>
    </source>
</evidence>
<evidence type="ECO:0000313" key="30">
    <source>
        <dbReference type="Proteomes" id="UP000288216"/>
    </source>
</evidence>
<comment type="subcellular location">
    <subcellularLocation>
        <location evidence="3">Golgi apparatus membrane</location>
        <topology evidence="3">Single-pass type II membrane protein</topology>
    </subcellularLocation>
    <subcellularLocation>
        <location evidence="4">Secreted</location>
    </subcellularLocation>
</comment>
<reference evidence="29 30" key="1">
    <citation type="journal article" date="2018" name="Nat. Ecol. Evol.">
        <title>Shark genomes provide insights into elasmobranch evolution and the origin of vertebrates.</title>
        <authorList>
            <person name="Hara Y"/>
            <person name="Yamaguchi K"/>
            <person name="Onimaru K"/>
            <person name="Kadota M"/>
            <person name="Koyanagi M"/>
            <person name="Keeley SD"/>
            <person name="Tatsumi K"/>
            <person name="Tanaka K"/>
            <person name="Motone F"/>
            <person name="Kageyama Y"/>
            <person name="Nozu R"/>
            <person name="Adachi N"/>
            <person name="Nishimura O"/>
            <person name="Nakagawa R"/>
            <person name="Tanegashima C"/>
            <person name="Kiyatake I"/>
            <person name="Matsumoto R"/>
            <person name="Murakumo K"/>
            <person name="Nishida K"/>
            <person name="Terakita A"/>
            <person name="Kuratani S"/>
            <person name="Sato K"/>
            <person name="Hyodo S Kuraku.S."/>
        </authorList>
    </citation>
    <scope>NUCLEOTIDE SEQUENCE [LARGE SCALE GENOMIC DNA]</scope>
</reference>
<dbReference type="OrthoDB" id="2019572at2759"/>
<evidence type="ECO:0000256" key="5">
    <source>
        <dbReference type="ARBA" id="ARBA00004840"/>
    </source>
</evidence>
<keyword evidence="20" id="KW-1015">Disulfide bond</keyword>
<dbReference type="GO" id="GO:0015012">
    <property type="term" value="P:heparan sulfate proteoglycan biosynthetic process"/>
    <property type="evidence" value="ECO:0007669"/>
    <property type="project" value="UniProtKB-UniPathway"/>
</dbReference>
<feature type="compositionally biased region" description="Polar residues" evidence="27">
    <location>
        <begin position="108"/>
        <end position="119"/>
    </location>
</feature>
<evidence type="ECO:0000256" key="10">
    <source>
        <dbReference type="ARBA" id="ARBA00022525"/>
    </source>
</evidence>
<evidence type="ECO:0000256" key="19">
    <source>
        <dbReference type="ARBA" id="ARBA00023136"/>
    </source>
</evidence>
<feature type="domain" description="Xylosyltransferase C-terminal" evidence="28">
    <location>
        <begin position="506"/>
        <end position="686"/>
    </location>
</feature>
<evidence type="ECO:0000313" key="29">
    <source>
        <dbReference type="EMBL" id="GCB67889.1"/>
    </source>
</evidence>
<keyword evidence="30" id="KW-1185">Reference proteome</keyword>
<accession>A0A401P431</accession>
<evidence type="ECO:0000256" key="24">
    <source>
        <dbReference type="ARBA" id="ARBA00041721"/>
    </source>
</evidence>
<keyword evidence="12" id="KW-0808">Transferase</keyword>
<proteinExistence type="inferred from homology"/>
<evidence type="ECO:0000256" key="15">
    <source>
        <dbReference type="ARBA" id="ARBA00022842"/>
    </source>
</evidence>
<dbReference type="Proteomes" id="UP000288216">
    <property type="component" value="Unassembled WGS sequence"/>
</dbReference>
<sequence>MVVRIRPRKVARRYRAAAAAAVAILIVQTLAVWSFSGLESEQEKGREKRTKLPDSNEVDSSDIQHLGPSRRLGREHPGSTTSILRTSLVRRKPAVRRRMPPRIHLDDTIQSDPSSSRNTSDVKGESKNGDIGSVGGAPQPTSNNFSPNCDIVGKDALSALARASTQQCQQEITSVVCLHQAGKLMPHSVPRSCHLSGKPNSIIQWEDGNVDVASVQTPVRIVYVLVVHGRAIRQLKRLIKAIYHRHHFYYIHVDKRSDYLHRETLKLAQHYPNIRVTPWRMVTIWGGASLLKMYLHCMKDLLEMKDWEWDYFINLSATDYPTRTNDELVGFLSRYREKNFLKSHGRDNARFIKKQGLDRLFHECDNHMWRLGDRQIPEGIVVDGGSDWFALTHKFVDYVVHTQDELVTQLKQFYWYTLLPAESFFHTVLENSHMCETLVDNNLRVTNWNRKLGCKCQYKHIVDWCGCSPNDFKPQDFIRLQQMTRPTFFARKFESSVNQEVIDILDSHLYGSYPPGTPALKAYWENVFDQMDGLSSLTDVAITSYMAFFRLGLSNVQTLWRPGTDNHCRYEPVGHTISVHLYFYDDRFQGYLVMQQVKNVTSGQKETLESWVVPRSMLRLPNIGPTLDRLQNLEVGTEWDPKERLFRNFGGLIGPFDEPIAMQKWAKGSNMTATVVWIDPTYIVATSYDITVDSEAEYTQYKPPLNHPLRPGSWTVRVLHLWVLLAETKFLVVPLVFSGKRPFRKGQDQWLHAGPPNNEYMDQSFQHLSGILNLPPPDVAVKDAVNNAQLVGNPLESWVYESVSKFWSATNTCAVEPSPCPLLPPCHKTAWSSLSDDPKSELGSVKGDGRLR</sequence>
<dbReference type="OMA" id="FIECEAR"/>
<evidence type="ECO:0000256" key="6">
    <source>
        <dbReference type="ARBA" id="ARBA00005093"/>
    </source>
</evidence>
<evidence type="ECO:0000256" key="8">
    <source>
        <dbReference type="ARBA" id="ARBA00011245"/>
    </source>
</evidence>
<dbReference type="PANTHER" id="PTHR46025:SF1">
    <property type="entry name" value="XYLOSYLTRANSFERASE 2"/>
    <property type="match status" value="1"/>
</dbReference>
<keyword evidence="15" id="KW-0460">Magnesium</keyword>
<dbReference type="UniPathway" id="UPA00756"/>
<comment type="similarity">
    <text evidence="7">Belongs to the glycosyltransferase 14 family. XylT subfamily.</text>
</comment>
<evidence type="ECO:0000256" key="23">
    <source>
        <dbReference type="ARBA" id="ARBA00039683"/>
    </source>
</evidence>
<dbReference type="InterPro" id="IPR043538">
    <property type="entry name" value="XYLT"/>
</dbReference>
<dbReference type="PANTHER" id="PTHR46025">
    <property type="entry name" value="XYLOSYLTRANSFERASE OXT"/>
    <property type="match status" value="1"/>
</dbReference>
<dbReference type="AlphaFoldDB" id="A0A401P431"/>
<comment type="catalytic activity">
    <reaction evidence="26">
        <text>UDP-alpha-D-xylose + L-seryl-[protein] = 3-O-(beta-D-xylosyl)-L-seryl-[protein] + UDP + H(+)</text>
        <dbReference type="Rhea" id="RHEA:50192"/>
        <dbReference type="Rhea" id="RHEA-COMP:9863"/>
        <dbReference type="Rhea" id="RHEA-COMP:12567"/>
        <dbReference type="ChEBI" id="CHEBI:15378"/>
        <dbReference type="ChEBI" id="CHEBI:29999"/>
        <dbReference type="ChEBI" id="CHEBI:57632"/>
        <dbReference type="ChEBI" id="CHEBI:58223"/>
        <dbReference type="ChEBI" id="CHEBI:132085"/>
        <dbReference type="EC" id="2.4.2.26"/>
    </reaction>
</comment>
<dbReference type="Pfam" id="PF02485">
    <property type="entry name" value="Branch"/>
    <property type="match status" value="1"/>
</dbReference>
<keyword evidence="17" id="KW-1133">Transmembrane helix</keyword>
<comment type="pathway">
    <text evidence="6">Glycan metabolism; heparan sulfate biosynthesis.</text>
</comment>
<organism evidence="29 30">
    <name type="scientific">Scyliorhinus torazame</name>
    <name type="common">Cloudy catshark</name>
    <name type="synonym">Catulus torazame</name>
    <dbReference type="NCBI Taxonomy" id="75743"/>
    <lineage>
        <taxon>Eukaryota</taxon>
        <taxon>Metazoa</taxon>
        <taxon>Chordata</taxon>
        <taxon>Craniata</taxon>
        <taxon>Vertebrata</taxon>
        <taxon>Chondrichthyes</taxon>
        <taxon>Elasmobranchii</taxon>
        <taxon>Galeomorphii</taxon>
        <taxon>Galeoidea</taxon>
        <taxon>Carcharhiniformes</taxon>
        <taxon>Scyliorhinidae</taxon>
        <taxon>Scyliorhinus</taxon>
    </lineage>
</organism>
<evidence type="ECO:0000256" key="18">
    <source>
        <dbReference type="ARBA" id="ARBA00023034"/>
    </source>
</evidence>
<comment type="pathway">
    <text evidence="5">Glycan metabolism; chondroitin sulfate biosynthesis.</text>
</comment>
<keyword evidence="18" id="KW-0333">Golgi apparatus</keyword>
<comment type="subunit">
    <text evidence="8">Monomer.</text>
</comment>
<protein>
    <recommendedName>
        <fullName evidence="23">Xylosyltransferase 2</fullName>
        <ecNumber evidence="9">2.4.2.26</ecNumber>
    </recommendedName>
    <alternativeName>
        <fullName evidence="24">Xylosyltransferase II</fullName>
    </alternativeName>
</protein>
<comment type="caution">
    <text evidence="29">The sequence shown here is derived from an EMBL/GenBank/DDBJ whole genome shotgun (WGS) entry which is preliminary data.</text>
</comment>
<feature type="compositionally biased region" description="Basic residues" evidence="27">
    <location>
        <begin position="88"/>
        <end position="101"/>
    </location>
</feature>
<evidence type="ECO:0000256" key="14">
    <source>
        <dbReference type="ARBA" id="ARBA00022723"/>
    </source>
</evidence>
<evidence type="ECO:0000256" key="1">
    <source>
        <dbReference type="ARBA" id="ARBA00001936"/>
    </source>
</evidence>
<dbReference type="GO" id="GO:0030158">
    <property type="term" value="F:protein xylosyltransferase activity"/>
    <property type="evidence" value="ECO:0007669"/>
    <property type="project" value="UniProtKB-EC"/>
</dbReference>
<evidence type="ECO:0000256" key="9">
    <source>
        <dbReference type="ARBA" id="ARBA00011972"/>
    </source>
</evidence>
<dbReference type="GO" id="GO:0000139">
    <property type="term" value="C:Golgi membrane"/>
    <property type="evidence" value="ECO:0007669"/>
    <property type="project" value="UniProtKB-SubCell"/>
</dbReference>
<feature type="region of interest" description="Disordered" evidence="27">
    <location>
        <begin position="833"/>
        <end position="852"/>
    </location>
</feature>
<keyword evidence="19" id="KW-0472">Membrane</keyword>
<evidence type="ECO:0000259" key="28">
    <source>
        <dbReference type="Pfam" id="PF12529"/>
    </source>
</evidence>
<keyword evidence="14" id="KW-0479">Metal-binding</keyword>
<feature type="region of interest" description="Disordered" evidence="27">
    <location>
        <begin position="38"/>
        <end position="147"/>
    </location>
</feature>
<evidence type="ECO:0000256" key="22">
    <source>
        <dbReference type="ARBA" id="ARBA00023211"/>
    </source>
</evidence>
<evidence type="ECO:0000256" key="3">
    <source>
        <dbReference type="ARBA" id="ARBA00004323"/>
    </source>
</evidence>
<keyword evidence="10" id="KW-0964">Secreted</keyword>
<comment type="function">
    <text evidence="25">Catalyzes the first step in the biosynthesis of chondroitin sulfate, heparan sulfate and dermatan sulfate proteoglycans, such as DCN. Transfers D-xylose from UDP-D-xylose to specific serine residues of the core protein.</text>
</comment>
<evidence type="ECO:0000256" key="16">
    <source>
        <dbReference type="ARBA" id="ARBA00022968"/>
    </source>
</evidence>
<name>A0A401P431_SCYTO</name>
<keyword evidence="13" id="KW-0812">Transmembrane</keyword>
<evidence type="ECO:0000256" key="25">
    <source>
        <dbReference type="ARBA" id="ARBA00045793"/>
    </source>
</evidence>